<dbReference type="GeneID" id="118406368"/>
<dbReference type="PROSITE" id="PS50157">
    <property type="entry name" value="ZINC_FINGER_C2H2_2"/>
    <property type="match status" value="5"/>
</dbReference>
<dbReference type="GO" id="GO:0006357">
    <property type="term" value="P:regulation of transcription by RNA polymerase II"/>
    <property type="evidence" value="ECO:0000318"/>
    <property type="project" value="GO_Central"/>
</dbReference>
<gene>
    <name evidence="12" type="primary">LOC118406368</name>
</gene>
<dbReference type="FunFam" id="3.30.160.60:FF:004082">
    <property type="match status" value="1"/>
</dbReference>
<evidence type="ECO:0000256" key="9">
    <source>
        <dbReference type="SAM" id="MobiDB-lite"/>
    </source>
</evidence>
<keyword evidence="3" id="KW-0677">Repeat</keyword>
<proteinExistence type="predicted"/>
<keyword evidence="7" id="KW-0539">Nucleus</keyword>
<sequence>MHSLGAQKSMSRHQDFICGLSHVVTIAVLPRLNMEELMFELNRRIQNLDKENSIKDRLVSILRDVMLEEYRQLERKSEVSYPDDTAIPVQNQENVLTAPAETILSETSSPDASQQGSELNIVIKKENDLSTQIAMQTTELELDTDNVHLAVSQKDQLCNMPSPGSPTLPPCNTPPIHMSNTTDSRIKEEDFAMGTEDKAGRPRHDEFSFDTPTSSTQVLHALDTRNPMNTYYTEKPVERDTAREETPPDHGDIHIKMERHVSQGSQIRQISETSNPDQPENYADERVTDFTNTGHEYSRKDNSEETPLASYQPTPDQDCESMASLRSDDNSQIGSKRSMSEFETSFINSSSKHRKRNKGDKPFMCGECGYRACDQRRLVEHMGTHTGEKPFKCNHCNYKSSFRNKLVEHMKRHTGEEPYSCELCDYQAYRKSHIERHMMRHSGVKPYKCEECDYRTAQKANLTRHRRQHTGERPYSCQECDYKTTDRSTLAKHMRSKHQ</sequence>
<feature type="domain" description="C2H2-type" evidence="10">
    <location>
        <begin position="447"/>
        <end position="474"/>
    </location>
</feature>
<dbReference type="FunFam" id="3.30.160.60:FF:002319">
    <property type="entry name" value="Uncharacterized protein"/>
    <property type="match status" value="1"/>
</dbReference>
<evidence type="ECO:0000256" key="3">
    <source>
        <dbReference type="ARBA" id="ARBA00022737"/>
    </source>
</evidence>
<dbReference type="OMA" id="IHIKMER"/>
<comment type="subcellular location">
    <subcellularLocation>
        <location evidence="1">Nucleus</location>
    </subcellularLocation>
</comment>
<dbReference type="RefSeq" id="XP_035662231.1">
    <property type="nucleotide sequence ID" value="XM_035806338.1"/>
</dbReference>
<dbReference type="SUPFAM" id="SSF57667">
    <property type="entry name" value="beta-beta-alpha zinc fingers"/>
    <property type="match status" value="3"/>
</dbReference>
<dbReference type="Pfam" id="PF13909">
    <property type="entry name" value="zf-H2C2_5"/>
    <property type="match status" value="1"/>
</dbReference>
<dbReference type="AlphaFoldDB" id="A0A9J7HMC4"/>
<dbReference type="FunFam" id="3.30.160.60:FF:000614">
    <property type="entry name" value="Zinc finger protein 142"/>
    <property type="match status" value="1"/>
</dbReference>
<keyword evidence="11" id="KW-1185">Reference proteome</keyword>
<feature type="domain" description="C2H2-type" evidence="10">
    <location>
        <begin position="475"/>
        <end position="499"/>
    </location>
</feature>
<keyword evidence="5" id="KW-0862">Zinc</keyword>
<feature type="region of interest" description="Disordered" evidence="9">
    <location>
        <begin position="232"/>
        <end position="358"/>
    </location>
</feature>
<feature type="domain" description="C2H2-type" evidence="10">
    <location>
        <begin position="419"/>
        <end position="446"/>
    </location>
</feature>
<reference evidence="11" key="1">
    <citation type="journal article" date="2020" name="Nat. Ecol. Evol.">
        <title>Deeply conserved synteny resolves early events in vertebrate evolution.</title>
        <authorList>
            <person name="Simakov O."/>
            <person name="Marletaz F."/>
            <person name="Yue J.X."/>
            <person name="O'Connell B."/>
            <person name="Jenkins J."/>
            <person name="Brandt A."/>
            <person name="Calef R."/>
            <person name="Tung C.H."/>
            <person name="Huang T.K."/>
            <person name="Schmutz J."/>
            <person name="Satoh N."/>
            <person name="Yu J.K."/>
            <person name="Putnam N.H."/>
            <person name="Green R.E."/>
            <person name="Rokhsar D.S."/>
        </authorList>
    </citation>
    <scope>NUCLEOTIDE SEQUENCE [LARGE SCALE GENOMIC DNA]</scope>
    <source>
        <strain evidence="11">S238N-H82</strain>
    </source>
</reference>
<evidence type="ECO:0000313" key="12">
    <source>
        <dbReference type="RefSeq" id="XP_035662231.1"/>
    </source>
</evidence>
<dbReference type="Gene3D" id="3.30.160.60">
    <property type="entry name" value="Classic Zinc Finger"/>
    <property type="match status" value="5"/>
</dbReference>
<feature type="compositionally biased region" description="Basic and acidic residues" evidence="9">
    <location>
        <begin position="235"/>
        <end position="261"/>
    </location>
</feature>
<dbReference type="InterPro" id="IPR013087">
    <property type="entry name" value="Znf_C2H2_type"/>
</dbReference>
<evidence type="ECO:0000259" key="10">
    <source>
        <dbReference type="PROSITE" id="PS50157"/>
    </source>
</evidence>
<dbReference type="Pfam" id="PF00096">
    <property type="entry name" value="zf-C2H2"/>
    <property type="match status" value="1"/>
</dbReference>
<feature type="compositionally biased region" description="Polar residues" evidence="9">
    <location>
        <begin position="262"/>
        <end position="278"/>
    </location>
</feature>
<dbReference type="PANTHER" id="PTHR24381">
    <property type="entry name" value="ZINC FINGER PROTEIN"/>
    <property type="match status" value="1"/>
</dbReference>
<dbReference type="GO" id="GO:0000981">
    <property type="term" value="F:DNA-binding transcription factor activity, RNA polymerase II-specific"/>
    <property type="evidence" value="ECO:0000318"/>
    <property type="project" value="GO_Central"/>
</dbReference>
<feature type="domain" description="C2H2-type" evidence="10">
    <location>
        <begin position="363"/>
        <end position="390"/>
    </location>
</feature>
<protein>
    <submittedName>
        <fullName evidence="12">Zinc finger protein 37 homolog</fullName>
    </submittedName>
</protein>
<evidence type="ECO:0000313" key="11">
    <source>
        <dbReference type="Proteomes" id="UP000001554"/>
    </source>
</evidence>
<name>A0A9J7HMC4_BRAFL</name>
<evidence type="ECO:0000256" key="6">
    <source>
        <dbReference type="ARBA" id="ARBA00023125"/>
    </source>
</evidence>
<feature type="compositionally biased region" description="Polar residues" evidence="9">
    <location>
        <begin position="330"/>
        <end position="350"/>
    </location>
</feature>
<accession>A0A9J7HMC4</accession>
<dbReference type="PANTHER" id="PTHR24381:SF393">
    <property type="entry name" value="CHROMATIN-LINKED ADAPTOR FOR MSL PROTEINS, ISOFORM B"/>
    <property type="match status" value="1"/>
</dbReference>
<dbReference type="FunFam" id="3.30.160.60:FF:002755">
    <property type="entry name" value="Uncharacterized protein"/>
    <property type="match status" value="1"/>
</dbReference>
<keyword evidence="6" id="KW-0238">DNA-binding</keyword>
<organism evidence="11 12">
    <name type="scientific">Branchiostoma floridae</name>
    <name type="common">Florida lancelet</name>
    <name type="synonym">Amphioxus</name>
    <dbReference type="NCBI Taxonomy" id="7739"/>
    <lineage>
        <taxon>Eukaryota</taxon>
        <taxon>Metazoa</taxon>
        <taxon>Chordata</taxon>
        <taxon>Cephalochordata</taxon>
        <taxon>Leptocardii</taxon>
        <taxon>Amphioxiformes</taxon>
        <taxon>Branchiostomatidae</taxon>
        <taxon>Branchiostoma</taxon>
    </lineage>
</organism>
<dbReference type="Proteomes" id="UP000001554">
    <property type="component" value="Chromosome 19"/>
</dbReference>
<keyword evidence="2" id="KW-0479">Metal-binding</keyword>
<evidence type="ECO:0000256" key="8">
    <source>
        <dbReference type="PROSITE-ProRule" id="PRU00042"/>
    </source>
</evidence>
<dbReference type="GO" id="GO:0005634">
    <property type="term" value="C:nucleus"/>
    <property type="evidence" value="ECO:0007669"/>
    <property type="project" value="UniProtKB-SubCell"/>
</dbReference>
<evidence type="ECO:0000256" key="2">
    <source>
        <dbReference type="ARBA" id="ARBA00022723"/>
    </source>
</evidence>
<feature type="region of interest" description="Disordered" evidence="9">
    <location>
        <begin position="195"/>
        <end position="215"/>
    </location>
</feature>
<evidence type="ECO:0000256" key="1">
    <source>
        <dbReference type="ARBA" id="ARBA00004123"/>
    </source>
</evidence>
<evidence type="ECO:0000256" key="5">
    <source>
        <dbReference type="ARBA" id="ARBA00022833"/>
    </source>
</evidence>
<evidence type="ECO:0000256" key="4">
    <source>
        <dbReference type="ARBA" id="ARBA00022771"/>
    </source>
</evidence>
<feature type="compositionally biased region" description="Basic and acidic residues" evidence="9">
    <location>
        <begin position="195"/>
        <end position="207"/>
    </location>
</feature>
<dbReference type="FunFam" id="3.30.160.60:FF:000910">
    <property type="entry name" value="Uncharacterized protein"/>
    <property type="match status" value="1"/>
</dbReference>
<keyword evidence="4 8" id="KW-0863">Zinc-finger</keyword>
<dbReference type="InterPro" id="IPR036236">
    <property type="entry name" value="Znf_C2H2_sf"/>
</dbReference>
<dbReference type="GO" id="GO:0008270">
    <property type="term" value="F:zinc ion binding"/>
    <property type="evidence" value="ECO:0007669"/>
    <property type="project" value="UniProtKB-KW"/>
</dbReference>
<evidence type="ECO:0000256" key="7">
    <source>
        <dbReference type="ARBA" id="ARBA00023242"/>
    </source>
</evidence>
<reference evidence="12" key="2">
    <citation type="submission" date="2025-08" db="UniProtKB">
        <authorList>
            <consortium name="RefSeq"/>
        </authorList>
    </citation>
    <scope>IDENTIFICATION</scope>
    <source>
        <strain evidence="12">S238N-H82</strain>
        <tissue evidence="12">Testes</tissue>
    </source>
</reference>
<dbReference type="SMART" id="SM00355">
    <property type="entry name" value="ZnF_C2H2"/>
    <property type="match status" value="5"/>
</dbReference>
<dbReference type="KEGG" id="bfo:118406368"/>
<feature type="domain" description="C2H2-type" evidence="10">
    <location>
        <begin position="391"/>
        <end position="418"/>
    </location>
</feature>
<dbReference type="GO" id="GO:0003677">
    <property type="term" value="F:DNA binding"/>
    <property type="evidence" value="ECO:0007669"/>
    <property type="project" value="UniProtKB-KW"/>
</dbReference>